<gene>
    <name evidence="10" type="ORF">KDK95_21485</name>
</gene>
<keyword evidence="6 9" id="KW-1133">Transmembrane helix</keyword>
<feature type="transmembrane region" description="Helical" evidence="9">
    <location>
        <begin position="62"/>
        <end position="81"/>
    </location>
</feature>
<keyword evidence="11" id="KW-1185">Reference proteome</keyword>
<dbReference type="PANTHER" id="PTHR34702">
    <property type="entry name" value="NA(+)/H(+) ANTIPORTER SUBUNIT F1"/>
    <property type="match status" value="1"/>
</dbReference>
<evidence type="ECO:0008006" key="12">
    <source>
        <dbReference type="Google" id="ProtNLM"/>
    </source>
</evidence>
<keyword evidence="4" id="KW-1003">Cell membrane</keyword>
<accession>A0A941IKG4</accession>
<proteinExistence type="inferred from homology"/>
<feature type="region of interest" description="Disordered" evidence="8">
    <location>
        <begin position="92"/>
        <end position="126"/>
    </location>
</feature>
<feature type="transmembrane region" description="Helical" evidence="9">
    <location>
        <begin position="6"/>
        <end position="24"/>
    </location>
</feature>
<name>A0A941IKG4_9ACTN</name>
<evidence type="ECO:0000256" key="8">
    <source>
        <dbReference type="SAM" id="MobiDB-lite"/>
    </source>
</evidence>
<organism evidence="10 11">
    <name type="scientific">Actinospica acidithermotolerans</name>
    <dbReference type="NCBI Taxonomy" id="2828514"/>
    <lineage>
        <taxon>Bacteria</taxon>
        <taxon>Bacillati</taxon>
        <taxon>Actinomycetota</taxon>
        <taxon>Actinomycetes</taxon>
        <taxon>Catenulisporales</taxon>
        <taxon>Actinospicaceae</taxon>
        <taxon>Actinospica</taxon>
    </lineage>
</organism>
<keyword evidence="5 9" id="KW-0812">Transmembrane</keyword>
<evidence type="ECO:0000256" key="2">
    <source>
        <dbReference type="ARBA" id="ARBA00009212"/>
    </source>
</evidence>
<comment type="similarity">
    <text evidence="2">Belongs to the CPA3 antiporters (TC 2.A.63) subunit F family.</text>
</comment>
<dbReference type="Proteomes" id="UP000676325">
    <property type="component" value="Unassembled WGS sequence"/>
</dbReference>
<keyword evidence="3" id="KW-0813">Transport</keyword>
<dbReference type="RefSeq" id="WP_212520032.1">
    <property type="nucleotide sequence ID" value="NZ_JAGSOH010000069.1"/>
</dbReference>
<keyword evidence="7 9" id="KW-0472">Membrane</keyword>
<dbReference type="Pfam" id="PF04066">
    <property type="entry name" value="MrpF_PhaF"/>
    <property type="match status" value="1"/>
</dbReference>
<protein>
    <recommendedName>
        <fullName evidence="12">Cation:proton antiporter</fullName>
    </recommendedName>
</protein>
<comment type="subcellular location">
    <subcellularLocation>
        <location evidence="1">Cell membrane</location>
        <topology evidence="1">Multi-pass membrane protein</topology>
    </subcellularLocation>
</comment>
<evidence type="ECO:0000256" key="1">
    <source>
        <dbReference type="ARBA" id="ARBA00004651"/>
    </source>
</evidence>
<dbReference type="AlphaFoldDB" id="A0A941IKG4"/>
<dbReference type="InterPro" id="IPR007208">
    <property type="entry name" value="MrpF/PhaF-like"/>
</dbReference>
<dbReference type="PANTHER" id="PTHR34702:SF1">
    <property type="entry name" value="NA(+)_H(+) ANTIPORTER SUBUNIT F"/>
    <property type="match status" value="1"/>
</dbReference>
<evidence type="ECO:0000313" key="10">
    <source>
        <dbReference type="EMBL" id="MBR7828897.1"/>
    </source>
</evidence>
<dbReference type="GO" id="GO:0015385">
    <property type="term" value="F:sodium:proton antiporter activity"/>
    <property type="evidence" value="ECO:0007669"/>
    <property type="project" value="TreeGrafter"/>
</dbReference>
<evidence type="ECO:0000313" key="11">
    <source>
        <dbReference type="Proteomes" id="UP000676325"/>
    </source>
</evidence>
<evidence type="ECO:0000256" key="4">
    <source>
        <dbReference type="ARBA" id="ARBA00022475"/>
    </source>
</evidence>
<reference evidence="10" key="1">
    <citation type="submission" date="2021-04" db="EMBL/GenBank/DDBJ databases">
        <title>Genome based classification of Actinospica acidithermotolerans sp. nov., an actinobacterium isolated from an Indonesian hot spring.</title>
        <authorList>
            <person name="Kusuma A.B."/>
            <person name="Putra K.E."/>
            <person name="Nafisah S."/>
            <person name="Loh J."/>
            <person name="Nouioui I."/>
            <person name="Goodfellow M."/>
        </authorList>
    </citation>
    <scope>NUCLEOTIDE SEQUENCE</scope>
    <source>
        <strain evidence="10">MGRD01-02</strain>
    </source>
</reference>
<evidence type="ECO:0000256" key="7">
    <source>
        <dbReference type="ARBA" id="ARBA00023136"/>
    </source>
</evidence>
<evidence type="ECO:0000256" key="5">
    <source>
        <dbReference type="ARBA" id="ARBA00022692"/>
    </source>
</evidence>
<dbReference type="EMBL" id="JAGSOH010000069">
    <property type="protein sequence ID" value="MBR7828897.1"/>
    <property type="molecule type" value="Genomic_DNA"/>
</dbReference>
<evidence type="ECO:0000256" key="6">
    <source>
        <dbReference type="ARBA" id="ARBA00022989"/>
    </source>
</evidence>
<sequence>MTMDNVCLYGAAGMLVVAAALVLIRTVIGPSVFDRAVGLDTLSAICLAAIAVDAAQHHDGQYLPILLLLALVGFTGSVCLARFGGGGEEISGEDGCVAPGQPDPLSGTLPEPLPERELEKRREEGL</sequence>
<feature type="compositionally biased region" description="Basic and acidic residues" evidence="8">
    <location>
        <begin position="113"/>
        <end position="126"/>
    </location>
</feature>
<comment type="caution">
    <text evidence="10">The sequence shown here is derived from an EMBL/GenBank/DDBJ whole genome shotgun (WGS) entry which is preliminary data.</text>
</comment>
<dbReference type="GO" id="GO:0005886">
    <property type="term" value="C:plasma membrane"/>
    <property type="evidence" value="ECO:0007669"/>
    <property type="project" value="UniProtKB-SubCell"/>
</dbReference>
<evidence type="ECO:0000256" key="9">
    <source>
        <dbReference type="SAM" id="Phobius"/>
    </source>
</evidence>
<evidence type="ECO:0000256" key="3">
    <source>
        <dbReference type="ARBA" id="ARBA00022448"/>
    </source>
</evidence>